<dbReference type="InterPro" id="IPR036063">
    <property type="entry name" value="Smr_dom_sf"/>
</dbReference>
<dbReference type="AlphaFoldDB" id="A0A9D1FPY3"/>
<accession>A0A9D1FPY3</accession>
<feature type="domain" description="Smr" evidence="1">
    <location>
        <begin position="16"/>
        <end position="72"/>
    </location>
</feature>
<organism evidence="2 3">
    <name type="scientific">Candidatus Merdivicinus excrementipullorum</name>
    <dbReference type="NCBI Taxonomy" id="2840867"/>
    <lineage>
        <taxon>Bacteria</taxon>
        <taxon>Bacillati</taxon>
        <taxon>Bacillota</taxon>
        <taxon>Clostridia</taxon>
        <taxon>Eubacteriales</taxon>
        <taxon>Oscillospiraceae</taxon>
        <taxon>Oscillospiraceae incertae sedis</taxon>
        <taxon>Candidatus Merdivicinus</taxon>
    </lineage>
</organism>
<dbReference type="Gene3D" id="3.30.1370.110">
    <property type="match status" value="1"/>
</dbReference>
<sequence length="115" mass="12588">MGTKLGTANLEAGYPTVAEALKHLNFEIRHAKAAGCPVLKIIHGYGSTGTGGKIRPAVRKRLWEMQAKSQVKAVILGEDFSIFNDSTRLAFQLCGALRRDPDLERRNQGITLVIL</sequence>
<dbReference type="Pfam" id="PF01713">
    <property type="entry name" value="Smr"/>
    <property type="match status" value="1"/>
</dbReference>
<name>A0A9D1FPY3_9FIRM</name>
<evidence type="ECO:0000259" key="1">
    <source>
        <dbReference type="Pfam" id="PF01713"/>
    </source>
</evidence>
<protein>
    <submittedName>
        <fullName evidence="2">Smr/MutS family protein</fullName>
    </submittedName>
</protein>
<reference evidence="2" key="2">
    <citation type="journal article" date="2021" name="PeerJ">
        <title>Extensive microbial diversity within the chicken gut microbiome revealed by metagenomics and culture.</title>
        <authorList>
            <person name="Gilroy R."/>
            <person name="Ravi A."/>
            <person name="Getino M."/>
            <person name="Pursley I."/>
            <person name="Horton D.L."/>
            <person name="Alikhan N.F."/>
            <person name="Baker D."/>
            <person name="Gharbi K."/>
            <person name="Hall N."/>
            <person name="Watson M."/>
            <person name="Adriaenssens E.M."/>
            <person name="Foster-Nyarko E."/>
            <person name="Jarju S."/>
            <person name="Secka A."/>
            <person name="Antonio M."/>
            <person name="Oren A."/>
            <person name="Chaudhuri R.R."/>
            <person name="La Ragione R."/>
            <person name="Hildebrand F."/>
            <person name="Pallen M.J."/>
        </authorList>
    </citation>
    <scope>NUCLEOTIDE SEQUENCE</scope>
    <source>
        <strain evidence="2">CHK199-13235</strain>
    </source>
</reference>
<comment type="caution">
    <text evidence="2">The sequence shown here is derived from an EMBL/GenBank/DDBJ whole genome shotgun (WGS) entry which is preliminary data.</text>
</comment>
<dbReference type="SUPFAM" id="SSF160443">
    <property type="entry name" value="SMR domain-like"/>
    <property type="match status" value="1"/>
</dbReference>
<dbReference type="InterPro" id="IPR002625">
    <property type="entry name" value="Smr_dom"/>
</dbReference>
<gene>
    <name evidence="2" type="ORF">IAB51_11530</name>
</gene>
<reference evidence="2" key="1">
    <citation type="submission" date="2020-10" db="EMBL/GenBank/DDBJ databases">
        <authorList>
            <person name="Gilroy R."/>
        </authorList>
    </citation>
    <scope>NUCLEOTIDE SEQUENCE</scope>
    <source>
        <strain evidence="2">CHK199-13235</strain>
    </source>
</reference>
<dbReference type="EMBL" id="DVJP01000076">
    <property type="protein sequence ID" value="HIS77418.1"/>
    <property type="molecule type" value="Genomic_DNA"/>
</dbReference>
<evidence type="ECO:0000313" key="2">
    <source>
        <dbReference type="EMBL" id="HIS77418.1"/>
    </source>
</evidence>
<evidence type="ECO:0000313" key="3">
    <source>
        <dbReference type="Proteomes" id="UP000824002"/>
    </source>
</evidence>
<dbReference type="Proteomes" id="UP000824002">
    <property type="component" value="Unassembled WGS sequence"/>
</dbReference>
<proteinExistence type="predicted"/>